<dbReference type="EMBL" id="CP028901">
    <property type="protein sequence ID" value="AWB32477.1"/>
    <property type="molecule type" value="Genomic_DNA"/>
</dbReference>
<keyword evidence="2" id="KW-1185">Reference proteome</keyword>
<dbReference type="AlphaFoldDB" id="A0A2R4XF91"/>
<evidence type="ECO:0000313" key="1">
    <source>
        <dbReference type="EMBL" id="AWB32477.1"/>
    </source>
</evidence>
<accession>A0A2R4XF91</accession>
<dbReference type="KEGG" id="boz:DBV39_00705"/>
<evidence type="ECO:0000313" key="2">
    <source>
        <dbReference type="Proteomes" id="UP000244571"/>
    </source>
</evidence>
<reference evidence="1 2" key="1">
    <citation type="submission" date="2018-04" db="EMBL/GenBank/DDBJ databases">
        <title>Bordetella sp. HZ20 isolated from seawater.</title>
        <authorList>
            <person name="Sun C."/>
        </authorList>
    </citation>
    <scope>NUCLEOTIDE SEQUENCE [LARGE SCALE GENOMIC DNA]</scope>
    <source>
        <strain evidence="1 2">HZ20</strain>
    </source>
</reference>
<proteinExistence type="predicted"/>
<dbReference type="Proteomes" id="UP000244571">
    <property type="component" value="Chromosome"/>
</dbReference>
<protein>
    <submittedName>
        <fullName evidence="1">Uncharacterized protein</fullName>
    </submittedName>
</protein>
<name>A0A2R4XF91_9BURK</name>
<gene>
    <name evidence="1" type="ORF">DBV39_00705</name>
</gene>
<dbReference type="PROSITE" id="PS51257">
    <property type="entry name" value="PROKAR_LIPOPROTEIN"/>
    <property type="match status" value="1"/>
</dbReference>
<organism evidence="1 2">
    <name type="scientific">Orrella marina</name>
    <dbReference type="NCBI Taxonomy" id="2163011"/>
    <lineage>
        <taxon>Bacteria</taxon>
        <taxon>Pseudomonadati</taxon>
        <taxon>Pseudomonadota</taxon>
        <taxon>Betaproteobacteria</taxon>
        <taxon>Burkholderiales</taxon>
        <taxon>Alcaligenaceae</taxon>
        <taxon>Orrella</taxon>
    </lineage>
</organism>
<sequence length="73" mass="7604">MSGRLVTNAQGRFPVIGLVHLVPVLLGACLMCEDYAGGGKVVQGKSNIGLLLCRSNNSVVVEGALRDKVQPIA</sequence>